<dbReference type="InterPro" id="IPR053836">
    <property type="entry name" value="Arc1-like_N"/>
</dbReference>
<dbReference type="CDD" id="cd00292">
    <property type="entry name" value="EF1B"/>
    <property type="match status" value="1"/>
</dbReference>
<dbReference type="InterPro" id="IPR014038">
    <property type="entry name" value="EF1B_bsu/dsu_GNE"/>
</dbReference>
<evidence type="ECO:0000259" key="6">
    <source>
        <dbReference type="SMART" id="SM01182"/>
    </source>
</evidence>
<dbReference type="SMART" id="SM00888">
    <property type="entry name" value="EF1_GNE"/>
    <property type="match status" value="1"/>
</dbReference>
<evidence type="ECO:0000313" key="7">
    <source>
        <dbReference type="EMBL" id="KAL0635019.1"/>
    </source>
</evidence>
<evidence type="ECO:0000313" key="8">
    <source>
        <dbReference type="Proteomes" id="UP001447188"/>
    </source>
</evidence>
<feature type="domain" description="Elongation factor 1 beta central acidic region eukaryote" evidence="6">
    <location>
        <begin position="103"/>
        <end position="131"/>
    </location>
</feature>
<dbReference type="Pfam" id="PF10587">
    <property type="entry name" value="EF-1_beta_acid"/>
    <property type="match status" value="1"/>
</dbReference>
<gene>
    <name evidence="7" type="ORF">Q9L58_006048</name>
</gene>
<dbReference type="PROSITE" id="PS00825">
    <property type="entry name" value="EF1BD_2"/>
    <property type="match status" value="1"/>
</dbReference>
<keyword evidence="2 4" id="KW-0251">Elongation factor</keyword>
<evidence type="ECO:0000256" key="2">
    <source>
        <dbReference type="ARBA" id="ARBA00022768"/>
    </source>
</evidence>
<dbReference type="Pfam" id="PF21972">
    <property type="entry name" value="Arc1p_N_like"/>
    <property type="match status" value="1"/>
</dbReference>
<dbReference type="InterPro" id="IPR014717">
    <property type="entry name" value="Transl_elong_EF1B/ribsomal_bS6"/>
</dbReference>
<evidence type="ECO:0000256" key="4">
    <source>
        <dbReference type="RuleBase" id="RU003791"/>
    </source>
</evidence>
<evidence type="ECO:0008006" key="9">
    <source>
        <dbReference type="Google" id="ProtNLM"/>
    </source>
</evidence>
<name>A0ABR3GGD5_9PEZI</name>
<reference evidence="7 8" key="1">
    <citation type="submission" date="2024-02" db="EMBL/GenBank/DDBJ databases">
        <title>Discinaceae phylogenomics.</title>
        <authorList>
            <person name="Dirks A.C."/>
            <person name="James T.Y."/>
        </authorList>
    </citation>
    <scope>NUCLEOTIDE SEQUENCE [LARGE SCALE GENOMIC DNA]</scope>
    <source>
        <strain evidence="7 8">ACD0624</strain>
    </source>
</reference>
<dbReference type="SUPFAM" id="SSF47616">
    <property type="entry name" value="GST C-terminal domain-like"/>
    <property type="match status" value="1"/>
</dbReference>
<dbReference type="PANTHER" id="PTHR11595">
    <property type="entry name" value="EF-HAND AND COILED-COIL DOMAIN-CONTAINING FAMILY MEMBER"/>
    <property type="match status" value="1"/>
</dbReference>
<keyword evidence="3 4" id="KW-0648">Protein biosynthesis</keyword>
<dbReference type="Gene3D" id="1.20.1050.130">
    <property type="match status" value="1"/>
</dbReference>
<dbReference type="InterPro" id="IPR036282">
    <property type="entry name" value="Glutathione-S-Trfase_C_sf"/>
</dbReference>
<dbReference type="InterPro" id="IPR018940">
    <property type="entry name" value="EF-1_beta_acid_region_euk"/>
</dbReference>
<accession>A0ABR3GGD5</accession>
<dbReference type="InterPro" id="IPR036219">
    <property type="entry name" value="eEF-1beta-like_sf"/>
</dbReference>
<proteinExistence type="inferred from homology"/>
<dbReference type="Proteomes" id="UP001447188">
    <property type="component" value="Unassembled WGS sequence"/>
</dbReference>
<organism evidence="7 8">
    <name type="scientific">Discina gigas</name>
    <dbReference type="NCBI Taxonomy" id="1032678"/>
    <lineage>
        <taxon>Eukaryota</taxon>
        <taxon>Fungi</taxon>
        <taxon>Dikarya</taxon>
        <taxon>Ascomycota</taxon>
        <taxon>Pezizomycotina</taxon>
        <taxon>Pezizomycetes</taxon>
        <taxon>Pezizales</taxon>
        <taxon>Discinaceae</taxon>
        <taxon>Discina</taxon>
    </lineage>
</organism>
<dbReference type="PANTHER" id="PTHR11595:SF21">
    <property type="entry name" value="ELONGATION FACTOR 1-BETA"/>
    <property type="match status" value="1"/>
</dbReference>
<protein>
    <recommendedName>
        <fullName evidence="9">Elongation factor 1-beta</fullName>
    </recommendedName>
</protein>
<comment type="caution">
    <text evidence="7">The sequence shown here is derived from an EMBL/GenBank/DDBJ whole genome shotgun (WGS) entry which is preliminary data.</text>
</comment>
<feature type="domain" description="Translation elongation factor EF1B beta/delta subunit guanine nucleotide exchange" evidence="5">
    <location>
        <begin position="140"/>
        <end position="226"/>
    </location>
</feature>
<keyword evidence="8" id="KW-1185">Reference proteome</keyword>
<evidence type="ECO:0000259" key="5">
    <source>
        <dbReference type="SMART" id="SM00888"/>
    </source>
</evidence>
<comment type="similarity">
    <text evidence="1 4">Belongs to the EF-1-beta/EF-1-delta family.</text>
</comment>
<dbReference type="Gene3D" id="3.30.70.60">
    <property type="match status" value="1"/>
</dbReference>
<dbReference type="SUPFAM" id="SSF54984">
    <property type="entry name" value="eEF-1beta-like"/>
    <property type="match status" value="1"/>
</dbReference>
<dbReference type="Pfam" id="PF00736">
    <property type="entry name" value="EF1_GNE"/>
    <property type="match status" value="1"/>
</dbReference>
<dbReference type="InterPro" id="IPR001326">
    <property type="entry name" value="Transl_elong_EF1B_B/D_CS"/>
</dbReference>
<evidence type="ECO:0000256" key="1">
    <source>
        <dbReference type="ARBA" id="ARBA00007411"/>
    </source>
</evidence>
<sequence length="226" mass="24497">MGFTDLIADGGLTVLNSWLETRSYIIGTTPSQADVAVFNGVSKSPDPAKYPHVTRWYKHITSFQDEFSTLPGDTSAAASAYGPEITPSPATAPAAEAEEEIDLFGSSDESEDDAEKEALTKKRLAEYAAKKAGKVKPDAKSIVTMDVKPWDDETNMAELEANVRAIEKDGLVWGGSSFVEVGFGIKKLQINLVVVDDKISLDELQQQIEGDEEHVQSTDIAAMQKL</sequence>
<dbReference type="EMBL" id="JBBBZM010000079">
    <property type="protein sequence ID" value="KAL0635019.1"/>
    <property type="molecule type" value="Genomic_DNA"/>
</dbReference>
<dbReference type="SMART" id="SM01182">
    <property type="entry name" value="EF-1_beta_acid"/>
    <property type="match status" value="1"/>
</dbReference>
<evidence type="ECO:0000256" key="3">
    <source>
        <dbReference type="ARBA" id="ARBA00022917"/>
    </source>
</evidence>
<dbReference type="InterPro" id="IPR049720">
    <property type="entry name" value="EF1B_bsu/dsu"/>
</dbReference>